<evidence type="ECO:0000313" key="7">
    <source>
        <dbReference type="Proteomes" id="UP000230423"/>
    </source>
</evidence>
<dbReference type="OrthoDB" id="16753at2759"/>
<keyword evidence="7" id="KW-1185">Reference proteome</keyword>
<gene>
    <name evidence="6" type="ORF">TELCIR_10850</name>
</gene>
<feature type="transmembrane region" description="Helical" evidence="5">
    <location>
        <begin position="136"/>
        <end position="155"/>
    </location>
</feature>
<dbReference type="PANTHER" id="PTHR45620:SF42">
    <property type="entry name" value="G-PROTEIN COUPLED RECEPTOR SEB-2"/>
    <property type="match status" value="1"/>
</dbReference>
<dbReference type="InterPro" id="IPR017983">
    <property type="entry name" value="GPCR_2_secretin-like_CS"/>
</dbReference>
<evidence type="ECO:0000256" key="3">
    <source>
        <dbReference type="ARBA" id="ARBA00022989"/>
    </source>
</evidence>
<sequence>MQVKKLRLHPRTHGFLNGAPHGVLKVAWFLRVIAELPRKTLKEIRKELPKDLWLFKETWCFAVRNNFPVNPYDLGVPAVIAVVYGVLRESLDNEGCWVSPSVNVVLMSRILYILVKKLQHDPHLERMQYKKAVRAAVILIPVFGLQFLFTIYRLPDLTHQVINLVLDGLQGCAVSIIFCYTNKSVWDCARKWWKGPIGHEEVVTRNESRPKNTRNLQYRERVHSVYKKTFITMVDF</sequence>
<keyword evidence="3 5" id="KW-1133">Transmembrane helix</keyword>
<dbReference type="Gene3D" id="1.20.1070.10">
    <property type="entry name" value="Rhodopsin 7-helix transmembrane proteins"/>
    <property type="match status" value="1"/>
</dbReference>
<name>A0A2G9UCE0_TELCI</name>
<evidence type="ECO:0000256" key="1">
    <source>
        <dbReference type="ARBA" id="ARBA00004141"/>
    </source>
</evidence>
<dbReference type="GO" id="GO:0008528">
    <property type="term" value="F:G protein-coupled peptide receptor activity"/>
    <property type="evidence" value="ECO:0007669"/>
    <property type="project" value="TreeGrafter"/>
</dbReference>
<dbReference type="PANTHER" id="PTHR45620">
    <property type="entry name" value="PDF RECEPTOR-LIKE PROTEIN-RELATED"/>
    <property type="match status" value="1"/>
</dbReference>
<dbReference type="AlphaFoldDB" id="A0A2G9UCE0"/>
<dbReference type="GO" id="GO:0005886">
    <property type="term" value="C:plasma membrane"/>
    <property type="evidence" value="ECO:0007669"/>
    <property type="project" value="TreeGrafter"/>
</dbReference>
<dbReference type="EMBL" id="KZ347620">
    <property type="protein sequence ID" value="PIO67402.1"/>
    <property type="molecule type" value="Genomic_DNA"/>
</dbReference>
<evidence type="ECO:0000256" key="4">
    <source>
        <dbReference type="ARBA" id="ARBA00023136"/>
    </source>
</evidence>
<dbReference type="GO" id="GO:0007188">
    <property type="term" value="P:adenylate cyclase-modulating G protein-coupled receptor signaling pathway"/>
    <property type="evidence" value="ECO:0007669"/>
    <property type="project" value="TreeGrafter"/>
</dbReference>
<protein>
    <recommendedName>
        <fullName evidence="8">G-protein coupled receptors family 2 profile 2 domain-containing protein</fullName>
    </recommendedName>
</protein>
<keyword evidence="4 5" id="KW-0472">Membrane</keyword>
<evidence type="ECO:0000313" key="6">
    <source>
        <dbReference type="EMBL" id="PIO67402.1"/>
    </source>
</evidence>
<evidence type="ECO:0000256" key="5">
    <source>
        <dbReference type="SAM" id="Phobius"/>
    </source>
</evidence>
<feature type="transmembrane region" description="Helical" evidence="5">
    <location>
        <begin position="161"/>
        <end position="181"/>
    </location>
</feature>
<comment type="subcellular location">
    <subcellularLocation>
        <location evidence="1">Membrane</location>
        <topology evidence="1">Multi-pass membrane protein</topology>
    </subcellularLocation>
</comment>
<accession>A0A2G9UCE0</accession>
<dbReference type="InterPro" id="IPR050332">
    <property type="entry name" value="GPCR_2"/>
</dbReference>
<dbReference type="InterPro" id="IPR000832">
    <property type="entry name" value="GPCR_2_secretin-like"/>
</dbReference>
<dbReference type="Pfam" id="PF00002">
    <property type="entry name" value="7tm_2"/>
    <property type="match status" value="1"/>
</dbReference>
<reference evidence="6 7" key="1">
    <citation type="submission" date="2015-09" db="EMBL/GenBank/DDBJ databases">
        <title>Draft genome of the parasitic nematode Teladorsagia circumcincta isolate WARC Sus (inbred).</title>
        <authorList>
            <person name="Mitreva M."/>
        </authorList>
    </citation>
    <scope>NUCLEOTIDE SEQUENCE [LARGE SCALE GENOMIC DNA]</scope>
    <source>
        <strain evidence="6 7">S</strain>
    </source>
</reference>
<evidence type="ECO:0000256" key="2">
    <source>
        <dbReference type="ARBA" id="ARBA00022692"/>
    </source>
</evidence>
<dbReference type="Proteomes" id="UP000230423">
    <property type="component" value="Unassembled WGS sequence"/>
</dbReference>
<keyword evidence="2 5" id="KW-0812">Transmembrane</keyword>
<dbReference type="PROSITE" id="PS00650">
    <property type="entry name" value="G_PROTEIN_RECEP_F2_2"/>
    <property type="match status" value="1"/>
</dbReference>
<evidence type="ECO:0008006" key="8">
    <source>
        <dbReference type="Google" id="ProtNLM"/>
    </source>
</evidence>
<organism evidence="6 7">
    <name type="scientific">Teladorsagia circumcincta</name>
    <name type="common">Brown stomach worm</name>
    <name type="synonym">Ostertagia circumcincta</name>
    <dbReference type="NCBI Taxonomy" id="45464"/>
    <lineage>
        <taxon>Eukaryota</taxon>
        <taxon>Metazoa</taxon>
        <taxon>Ecdysozoa</taxon>
        <taxon>Nematoda</taxon>
        <taxon>Chromadorea</taxon>
        <taxon>Rhabditida</taxon>
        <taxon>Rhabditina</taxon>
        <taxon>Rhabditomorpha</taxon>
        <taxon>Strongyloidea</taxon>
        <taxon>Trichostrongylidae</taxon>
        <taxon>Teladorsagia</taxon>
    </lineage>
</organism>
<proteinExistence type="predicted"/>